<sequence length="165" mass="18524">MPRGKEKSGDFDLVDDDLVIMASQASNGSDDAALELAIAEKFMASKDKKRKDQQRKWHVSARKAISQDTTDSKETMASATQSAKELYQAFTIHHAEEEDRIRATWSMIFEEARKLQKMSKRLHSAIVNEGEESEAKQIKGMGKAQEAVLETQGVIDFILPKPIEL</sequence>
<protein>
    <submittedName>
        <fullName evidence="2">Uncharacterized protein</fullName>
    </submittedName>
</protein>
<comment type="caution">
    <text evidence="2">The sequence shown here is derived from an EMBL/GenBank/DDBJ whole genome shotgun (WGS) entry which is preliminary data.</text>
</comment>
<feature type="region of interest" description="Disordered" evidence="1">
    <location>
        <begin position="45"/>
        <end position="75"/>
    </location>
</feature>
<dbReference type="OrthoDB" id="3235454at2759"/>
<accession>A0A9P5PRH7</accession>
<organism evidence="2 3">
    <name type="scientific">Rhodocollybia butyracea</name>
    <dbReference type="NCBI Taxonomy" id="206335"/>
    <lineage>
        <taxon>Eukaryota</taxon>
        <taxon>Fungi</taxon>
        <taxon>Dikarya</taxon>
        <taxon>Basidiomycota</taxon>
        <taxon>Agaricomycotina</taxon>
        <taxon>Agaricomycetes</taxon>
        <taxon>Agaricomycetidae</taxon>
        <taxon>Agaricales</taxon>
        <taxon>Marasmiineae</taxon>
        <taxon>Omphalotaceae</taxon>
        <taxon>Rhodocollybia</taxon>
    </lineage>
</organism>
<gene>
    <name evidence="2" type="ORF">BDP27DRAFT_1323155</name>
</gene>
<dbReference type="EMBL" id="JADNRY010000037">
    <property type="protein sequence ID" value="KAF9070881.1"/>
    <property type="molecule type" value="Genomic_DNA"/>
</dbReference>
<dbReference type="AlphaFoldDB" id="A0A9P5PRH7"/>
<keyword evidence="3" id="KW-1185">Reference proteome</keyword>
<feature type="compositionally biased region" description="Basic residues" evidence="1">
    <location>
        <begin position="47"/>
        <end position="61"/>
    </location>
</feature>
<name>A0A9P5PRH7_9AGAR</name>
<evidence type="ECO:0000313" key="2">
    <source>
        <dbReference type="EMBL" id="KAF9070881.1"/>
    </source>
</evidence>
<proteinExistence type="predicted"/>
<reference evidence="2" key="1">
    <citation type="submission" date="2020-11" db="EMBL/GenBank/DDBJ databases">
        <authorList>
            <consortium name="DOE Joint Genome Institute"/>
            <person name="Ahrendt S."/>
            <person name="Riley R."/>
            <person name="Andreopoulos W."/>
            <person name="Labutti K."/>
            <person name="Pangilinan J."/>
            <person name="Ruiz-Duenas F.J."/>
            <person name="Barrasa J.M."/>
            <person name="Sanchez-Garcia M."/>
            <person name="Camarero S."/>
            <person name="Miyauchi S."/>
            <person name="Serrano A."/>
            <person name="Linde D."/>
            <person name="Babiker R."/>
            <person name="Drula E."/>
            <person name="Ayuso-Fernandez I."/>
            <person name="Pacheco R."/>
            <person name="Padilla G."/>
            <person name="Ferreira P."/>
            <person name="Barriuso J."/>
            <person name="Kellner H."/>
            <person name="Castanera R."/>
            <person name="Alfaro M."/>
            <person name="Ramirez L."/>
            <person name="Pisabarro A.G."/>
            <person name="Kuo A."/>
            <person name="Tritt A."/>
            <person name="Lipzen A."/>
            <person name="He G."/>
            <person name="Yan M."/>
            <person name="Ng V."/>
            <person name="Cullen D."/>
            <person name="Martin F."/>
            <person name="Rosso M.-N."/>
            <person name="Henrissat B."/>
            <person name="Hibbett D."/>
            <person name="Martinez A.T."/>
            <person name="Grigoriev I.V."/>
        </authorList>
    </citation>
    <scope>NUCLEOTIDE SEQUENCE</scope>
    <source>
        <strain evidence="2">AH 40177</strain>
    </source>
</reference>
<evidence type="ECO:0000256" key="1">
    <source>
        <dbReference type="SAM" id="MobiDB-lite"/>
    </source>
</evidence>
<evidence type="ECO:0000313" key="3">
    <source>
        <dbReference type="Proteomes" id="UP000772434"/>
    </source>
</evidence>
<dbReference type="Proteomes" id="UP000772434">
    <property type="component" value="Unassembled WGS sequence"/>
</dbReference>